<reference evidence="3" key="1">
    <citation type="journal article" date="2019" name="Int. J. Syst. Evol. Microbiol.">
        <title>The Global Catalogue of Microorganisms (GCM) 10K type strain sequencing project: providing services to taxonomists for standard genome sequencing and annotation.</title>
        <authorList>
            <consortium name="The Broad Institute Genomics Platform"/>
            <consortium name="The Broad Institute Genome Sequencing Center for Infectious Disease"/>
            <person name="Wu L."/>
            <person name="Ma J."/>
        </authorList>
    </citation>
    <scope>NUCLEOTIDE SEQUENCE [LARGE SCALE GENOMIC DNA]</scope>
    <source>
        <strain evidence="3">JCM 17137</strain>
    </source>
</reference>
<accession>A0ABP7ET29</accession>
<dbReference type="InterPro" id="IPR011257">
    <property type="entry name" value="DNA_glycosylase"/>
</dbReference>
<name>A0ABP7ET29_9ACTN</name>
<evidence type="ECO:0000313" key="2">
    <source>
        <dbReference type="EMBL" id="GAA3723854.1"/>
    </source>
</evidence>
<dbReference type="RefSeq" id="WP_344966191.1">
    <property type="nucleotide sequence ID" value="NZ_BAABDD010000001.1"/>
</dbReference>
<dbReference type="InterPro" id="IPR017658">
    <property type="entry name" value="HhH-GPD_base_excis"/>
</dbReference>
<dbReference type="SUPFAM" id="SSF48150">
    <property type="entry name" value="DNA-glycosylase"/>
    <property type="match status" value="1"/>
</dbReference>
<proteinExistence type="predicted"/>
<evidence type="ECO:0000256" key="1">
    <source>
        <dbReference type="SAM" id="MobiDB-lite"/>
    </source>
</evidence>
<organism evidence="2 3">
    <name type="scientific">Salinactinospora qingdaonensis</name>
    <dbReference type="NCBI Taxonomy" id="702744"/>
    <lineage>
        <taxon>Bacteria</taxon>
        <taxon>Bacillati</taxon>
        <taxon>Actinomycetota</taxon>
        <taxon>Actinomycetes</taxon>
        <taxon>Streptosporangiales</taxon>
        <taxon>Nocardiopsidaceae</taxon>
        <taxon>Salinactinospora</taxon>
    </lineage>
</organism>
<feature type="region of interest" description="Disordered" evidence="1">
    <location>
        <begin position="186"/>
        <end position="206"/>
    </location>
</feature>
<protein>
    <submittedName>
        <fullName evidence="2">HhH-GPD-type base excision DNA repair protein</fullName>
    </submittedName>
</protein>
<dbReference type="EMBL" id="BAABDD010000001">
    <property type="protein sequence ID" value="GAA3723854.1"/>
    <property type="molecule type" value="Genomic_DNA"/>
</dbReference>
<gene>
    <name evidence="2" type="ORF">GCM10022402_00610</name>
</gene>
<evidence type="ECO:0000313" key="3">
    <source>
        <dbReference type="Proteomes" id="UP001500908"/>
    </source>
</evidence>
<comment type="caution">
    <text evidence="2">The sequence shown here is derived from an EMBL/GenBank/DDBJ whole genome shotgun (WGS) entry which is preliminary data.</text>
</comment>
<keyword evidence="3" id="KW-1185">Reference proteome</keyword>
<dbReference type="Proteomes" id="UP001500908">
    <property type="component" value="Unassembled WGS sequence"/>
</dbReference>
<sequence>MTVPLHLAQDAEADELLARSPLALLTGMLLDQQIPMERAFAGPLLIARRLGRDDLDAHEIADQDPAVFAELLSRKPAVHRYPGAMAKRIQTLCAYIVRYYGGDPGAVWRDAPSGQELFRRLRALPGFGNQKSQIFVALLGKQLDVRPQGWRAAAGDYGAEDSLRSVADVRDPQTLAQVRAFKQGQKAKTKASLADSPGLADTGASG</sequence>
<dbReference type="NCBIfam" id="TIGR03252">
    <property type="entry name" value="HhH-GPD-type base excision DNA repair protein"/>
    <property type="match status" value="1"/>
</dbReference>